<dbReference type="AlphaFoldDB" id="A0A2K2CXQ9"/>
<evidence type="ECO:0000313" key="4">
    <source>
        <dbReference type="Proteomes" id="UP000008810"/>
    </source>
</evidence>
<evidence type="ECO:0000313" key="3">
    <source>
        <dbReference type="EnsemblPlants" id="PNT66814"/>
    </source>
</evidence>
<gene>
    <name evidence="2" type="ORF">BRADI_3g17305v3</name>
</gene>
<dbReference type="Gramene" id="PNT66814">
    <property type="protein sequence ID" value="PNT66814"/>
    <property type="gene ID" value="BRADI_3g17305v3"/>
</dbReference>
<evidence type="ECO:0000313" key="2">
    <source>
        <dbReference type="EMBL" id="PNT66814.1"/>
    </source>
</evidence>
<organism evidence="2">
    <name type="scientific">Brachypodium distachyon</name>
    <name type="common">Purple false brome</name>
    <name type="synonym">Trachynia distachya</name>
    <dbReference type="NCBI Taxonomy" id="15368"/>
    <lineage>
        <taxon>Eukaryota</taxon>
        <taxon>Viridiplantae</taxon>
        <taxon>Streptophyta</taxon>
        <taxon>Embryophyta</taxon>
        <taxon>Tracheophyta</taxon>
        <taxon>Spermatophyta</taxon>
        <taxon>Magnoliopsida</taxon>
        <taxon>Liliopsida</taxon>
        <taxon>Poales</taxon>
        <taxon>Poaceae</taxon>
        <taxon>BOP clade</taxon>
        <taxon>Pooideae</taxon>
        <taxon>Stipodae</taxon>
        <taxon>Brachypodieae</taxon>
        <taxon>Brachypodium</taxon>
    </lineage>
</organism>
<dbReference type="EMBL" id="CM000882">
    <property type="protein sequence ID" value="PNT66814.1"/>
    <property type="molecule type" value="Genomic_DNA"/>
</dbReference>
<reference evidence="3" key="3">
    <citation type="submission" date="2018-08" db="UniProtKB">
        <authorList>
            <consortium name="EnsemblPlants"/>
        </authorList>
    </citation>
    <scope>IDENTIFICATION</scope>
    <source>
        <strain evidence="3">cv. Bd21</strain>
    </source>
</reference>
<keyword evidence="1" id="KW-0472">Membrane</keyword>
<feature type="transmembrane region" description="Helical" evidence="1">
    <location>
        <begin position="32"/>
        <end position="55"/>
    </location>
</feature>
<dbReference type="EnsemblPlants" id="PNT66814">
    <property type="protein sequence ID" value="PNT66814"/>
    <property type="gene ID" value="BRADI_3g17305v3"/>
</dbReference>
<dbReference type="InParanoid" id="A0A2K2CXQ9"/>
<keyword evidence="4" id="KW-1185">Reference proteome</keyword>
<sequence>MFRLSADHHALHPLTSGRFDLDIEDSSSPCSWYALLHGSMVFVLPLSNFCNFYLIDMFIGLLFVRNEGAVLASNLYYLNNKTVIWYS</sequence>
<reference evidence="2" key="2">
    <citation type="submission" date="2017-06" db="EMBL/GenBank/DDBJ databases">
        <title>WGS assembly of Brachypodium distachyon.</title>
        <authorList>
            <consortium name="The International Brachypodium Initiative"/>
            <person name="Lucas S."/>
            <person name="Harmon-Smith M."/>
            <person name="Lail K."/>
            <person name="Tice H."/>
            <person name="Grimwood J."/>
            <person name="Bruce D."/>
            <person name="Barry K."/>
            <person name="Shu S."/>
            <person name="Lindquist E."/>
            <person name="Wang M."/>
            <person name="Pitluck S."/>
            <person name="Vogel J.P."/>
            <person name="Garvin D.F."/>
            <person name="Mockler T.C."/>
            <person name="Schmutz J."/>
            <person name="Rokhsar D."/>
            <person name="Bevan M.W."/>
        </authorList>
    </citation>
    <scope>NUCLEOTIDE SEQUENCE</scope>
    <source>
        <strain evidence="2">Bd21</strain>
    </source>
</reference>
<proteinExistence type="predicted"/>
<name>A0A2K2CXQ9_BRADI</name>
<reference evidence="2 3" key="1">
    <citation type="journal article" date="2010" name="Nature">
        <title>Genome sequencing and analysis of the model grass Brachypodium distachyon.</title>
        <authorList>
            <consortium name="International Brachypodium Initiative"/>
        </authorList>
    </citation>
    <scope>NUCLEOTIDE SEQUENCE [LARGE SCALE GENOMIC DNA]</scope>
    <source>
        <strain evidence="2 3">Bd21</strain>
    </source>
</reference>
<keyword evidence="1" id="KW-0812">Transmembrane</keyword>
<accession>A0A2K2CXQ9</accession>
<protein>
    <submittedName>
        <fullName evidence="2 3">Uncharacterized protein</fullName>
    </submittedName>
</protein>
<keyword evidence="1" id="KW-1133">Transmembrane helix</keyword>
<dbReference type="Proteomes" id="UP000008810">
    <property type="component" value="Chromosome 3"/>
</dbReference>
<evidence type="ECO:0000256" key="1">
    <source>
        <dbReference type="SAM" id="Phobius"/>
    </source>
</evidence>